<dbReference type="Pfam" id="PF17189">
    <property type="entry name" value="Glyco_hydro_30C"/>
    <property type="match status" value="1"/>
</dbReference>
<dbReference type="InterPro" id="IPR033453">
    <property type="entry name" value="Glyco_hydro_30_TIM-barrel"/>
</dbReference>
<dbReference type="SUPFAM" id="SSF51445">
    <property type="entry name" value="(Trans)glycosidases"/>
    <property type="match status" value="1"/>
</dbReference>
<dbReference type="GO" id="GO:0004348">
    <property type="term" value="F:glucosylceramidase activity"/>
    <property type="evidence" value="ECO:0007669"/>
    <property type="project" value="InterPro"/>
</dbReference>
<accession>A0A1W1VXN8</accession>
<dbReference type="Gene3D" id="3.20.20.80">
    <property type="entry name" value="Glycosidases"/>
    <property type="match status" value="1"/>
</dbReference>
<evidence type="ECO:0000313" key="8">
    <source>
        <dbReference type="EMBL" id="SMB97644.1"/>
    </source>
</evidence>
<name>A0A1W1VXN8_9DEIO</name>
<dbReference type="GO" id="GO:0016020">
    <property type="term" value="C:membrane"/>
    <property type="evidence" value="ECO:0007669"/>
    <property type="project" value="GOC"/>
</dbReference>
<evidence type="ECO:0000259" key="7">
    <source>
        <dbReference type="Pfam" id="PF17189"/>
    </source>
</evidence>
<evidence type="ECO:0000313" key="9">
    <source>
        <dbReference type="Proteomes" id="UP000192582"/>
    </source>
</evidence>
<dbReference type="RefSeq" id="WP_170928889.1">
    <property type="nucleotide sequence ID" value="NZ_FWWU01000011.1"/>
</dbReference>
<keyword evidence="9" id="KW-1185">Reference proteome</keyword>
<dbReference type="InterPro" id="IPR013780">
    <property type="entry name" value="Glyco_hydro_b"/>
</dbReference>
<dbReference type="InterPro" id="IPR017853">
    <property type="entry name" value="GH"/>
</dbReference>
<dbReference type="Proteomes" id="UP000192582">
    <property type="component" value="Unassembled WGS sequence"/>
</dbReference>
<dbReference type="STRING" id="695939.SAMN00790413_06102"/>
<keyword evidence="2 5" id="KW-0732">Signal</keyword>
<evidence type="ECO:0000256" key="4">
    <source>
        <dbReference type="RuleBase" id="RU361188"/>
    </source>
</evidence>
<dbReference type="InterPro" id="IPR033452">
    <property type="entry name" value="GH30_C"/>
</dbReference>
<feature type="signal peptide" evidence="5">
    <location>
        <begin position="1"/>
        <end position="17"/>
    </location>
</feature>
<dbReference type="Gene3D" id="2.60.40.1180">
    <property type="entry name" value="Golgi alpha-mannosidase II"/>
    <property type="match status" value="1"/>
</dbReference>
<proteinExistence type="inferred from homology"/>
<dbReference type="EMBL" id="FWWU01000011">
    <property type="protein sequence ID" value="SMB97644.1"/>
    <property type="molecule type" value="Genomic_DNA"/>
</dbReference>
<feature type="chain" id="PRO_5012664307" evidence="5">
    <location>
        <begin position="18"/>
        <end position="484"/>
    </location>
</feature>
<gene>
    <name evidence="8" type="ORF">SAMN00790413_06102</name>
</gene>
<dbReference type="AlphaFoldDB" id="A0A1W1VXN8"/>
<keyword evidence="3 4" id="KW-0378">Hydrolase</keyword>
<reference evidence="8 9" key="1">
    <citation type="submission" date="2017-04" db="EMBL/GenBank/DDBJ databases">
        <authorList>
            <person name="Afonso C.L."/>
            <person name="Miller P.J."/>
            <person name="Scott M.A."/>
            <person name="Spackman E."/>
            <person name="Goraichik I."/>
            <person name="Dimitrov K.M."/>
            <person name="Suarez D.L."/>
            <person name="Swayne D.E."/>
        </authorList>
    </citation>
    <scope>NUCLEOTIDE SEQUENCE [LARGE SCALE GENOMIC DNA]</scope>
    <source>
        <strain evidence="8 9">KR-140</strain>
    </source>
</reference>
<dbReference type="InterPro" id="IPR001139">
    <property type="entry name" value="Glyco_hydro_30"/>
</dbReference>
<evidence type="ECO:0000256" key="2">
    <source>
        <dbReference type="ARBA" id="ARBA00022729"/>
    </source>
</evidence>
<keyword evidence="4" id="KW-0326">Glycosidase</keyword>
<evidence type="ECO:0000259" key="6">
    <source>
        <dbReference type="Pfam" id="PF02055"/>
    </source>
</evidence>
<protein>
    <submittedName>
        <fullName evidence="8">Glucosylceramidase</fullName>
    </submittedName>
</protein>
<evidence type="ECO:0000256" key="1">
    <source>
        <dbReference type="ARBA" id="ARBA00005382"/>
    </source>
</evidence>
<feature type="domain" description="Glycosyl hydrolase family 30 TIM-barrel" evidence="6">
    <location>
        <begin position="90"/>
        <end position="418"/>
    </location>
</feature>
<dbReference type="PROSITE" id="PS51257">
    <property type="entry name" value="PROKAR_LIPOPROTEIN"/>
    <property type="match status" value="1"/>
</dbReference>
<comment type="similarity">
    <text evidence="1 4">Belongs to the glycosyl hydrolase 30 family.</text>
</comment>
<organism evidence="8 9">
    <name type="scientific">Deinococcus hopiensis KR-140</name>
    <dbReference type="NCBI Taxonomy" id="695939"/>
    <lineage>
        <taxon>Bacteria</taxon>
        <taxon>Thermotogati</taxon>
        <taxon>Deinococcota</taxon>
        <taxon>Deinococci</taxon>
        <taxon>Deinococcales</taxon>
        <taxon>Deinococcaceae</taxon>
        <taxon>Deinococcus</taxon>
    </lineage>
</organism>
<dbReference type="Pfam" id="PF02055">
    <property type="entry name" value="Glyco_hydro_30"/>
    <property type="match status" value="1"/>
</dbReference>
<sequence>MSYAKFRPFLLLTLALAGCGAPPPSSPQTGVSPQPGLTLHGQSATAADVWVTYPDRSRLISWDGSRSFSADASVTPSTLTVSEGTTYQTIDGFGASLTDSAAWLIQNKLSAAQRSTVMQNLFGFNDGNAGISYLRLPLGGSDMALSHYTYDDGAADPNLTRFSIGHDLAYIIPIAKQAKSIDSGLKYMGTPWSAPAWMKTSGSLYTGKLNQTYYPLYATYLRKVYDAYAANGVPFHAMTVQNEPQFEPGSYPGMKYEWYDELNFVRDHLAPRMGGTGVKLLSFDHNWDMDWYPRAVMNEGQASYAGSAWHCYSGNPSAMSGVHSAYPGKDIYLTECSGTFANSSFGANLKWNMQNMLIGGTRNWAKTVLFWSLAQDPSGNPHTGGCSNCRGVITINQTNGAVTYNEEYYALAHFARFVWPGAVRIGTTDSSDGRFIGVAFRNANGAKALVVLNQGSVAATFKMVWAGKSVTQTLPASGVATVFW</sequence>
<dbReference type="PANTHER" id="PTHR11069:SF23">
    <property type="entry name" value="LYSOSOMAL ACID GLUCOSYLCERAMIDASE"/>
    <property type="match status" value="1"/>
</dbReference>
<dbReference type="GO" id="GO:0006680">
    <property type="term" value="P:glucosylceramide catabolic process"/>
    <property type="evidence" value="ECO:0007669"/>
    <property type="project" value="TreeGrafter"/>
</dbReference>
<dbReference type="PANTHER" id="PTHR11069">
    <property type="entry name" value="GLUCOSYLCERAMIDASE"/>
    <property type="match status" value="1"/>
</dbReference>
<evidence type="ECO:0000256" key="3">
    <source>
        <dbReference type="ARBA" id="ARBA00022801"/>
    </source>
</evidence>
<feature type="domain" description="Glycosyl hydrolase family 30 beta sandwich" evidence="7">
    <location>
        <begin position="421"/>
        <end position="482"/>
    </location>
</feature>
<evidence type="ECO:0000256" key="5">
    <source>
        <dbReference type="SAM" id="SignalP"/>
    </source>
</evidence>